<dbReference type="GO" id="GO:0019432">
    <property type="term" value="P:triglyceride biosynthetic process"/>
    <property type="evidence" value="ECO:0007669"/>
    <property type="project" value="TreeGrafter"/>
</dbReference>
<dbReference type="RefSeq" id="XP_029656993.2">
    <property type="nucleotide sequence ID" value="XM_029801133.2"/>
</dbReference>
<organism evidence="3 4">
    <name type="scientific">Octopus sinensis</name>
    <name type="common">East Asian common octopus</name>
    <dbReference type="NCBI Taxonomy" id="2607531"/>
    <lineage>
        <taxon>Eukaryota</taxon>
        <taxon>Metazoa</taxon>
        <taxon>Spiralia</taxon>
        <taxon>Lophotrochozoa</taxon>
        <taxon>Mollusca</taxon>
        <taxon>Cephalopoda</taxon>
        <taxon>Coleoidea</taxon>
        <taxon>Octopodiformes</taxon>
        <taxon>Octopoda</taxon>
        <taxon>Incirrata</taxon>
        <taxon>Octopodidae</taxon>
        <taxon>Octopus</taxon>
    </lineage>
</organism>
<reference evidence="4" key="1">
    <citation type="submission" date="2025-08" db="UniProtKB">
        <authorList>
            <consortium name="RefSeq"/>
        </authorList>
    </citation>
    <scope>IDENTIFICATION</scope>
</reference>
<dbReference type="GO" id="GO:0045944">
    <property type="term" value="P:positive regulation of transcription by RNA polymerase II"/>
    <property type="evidence" value="ECO:0007669"/>
    <property type="project" value="TreeGrafter"/>
</dbReference>
<evidence type="ECO:0000256" key="1">
    <source>
        <dbReference type="SAM" id="MobiDB-lite"/>
    </source>
</evidence>
<dbReference type="GO" id="GO:0008195">
    <property type="term" value="F:phosphatidate phosphatase activity"/>
    <property type="evidence" value="ECO:0007669"/>
    <property type="project" value="TreeGrafter"/>
</dbReference>
<dbReference type="InterPro" id="IPR031703">
    <property type="entry name" value="Lipin_mid"/>
</dbReference>
<feature type="region of interest" description="Disordered" evidence="1">
    <location>
        <begin position="226"/>
        <end position="258"/>
    </location>
</feature>
<dbReference type="InterPro" id="IPR026058">
    <property type="entry name" value="LIPIN"/>
</dbReference>
<dbReference type="GO" id="GO:0005634">
    <property type="term" value="C:nucleus"/>
    <property type="evidence" value="ECO:0007669"/>
    <property type="project" value="TreeGrafter"/>
</dbReference>
<dbReference type="PANTHER" id="PTHR12181">
    <property type="entry name" value="LIPIN"/>
    <property type="match status" value="1"/>
</dbReference>
<feature type="region of interest" description="Disordered" evidence="1">
    <location>
        <begin position="1"/>
        <end position="44"/>
    </location>
</feature>
<feature type="domain" description="Lipin middle" evidence="2">
    <location>
        <begin position="70"/>
        <end position="172"/>
    </location>
</feature>
<protein>
    <submittedName>
        <fullName evidence="4">Uncharacterized protein LOC115231039 isoform X1</fullName>
    </submittedName>
</protein>
<dbReference type="AlphaFoldDB" id="A0A6P7TYX0"/>
<dbReference type="Pfam" id="PF16876">
    <property type="entry name" value="Lipin_mid"/>
    <property type="match status" value="1"/>
</dbReference>
<keyword evidence="3" id="KW-1185">Reference proteome</keyword>
<evidence type="ECO:0000259" key="2">
    <source>
        <dbReference type="Pfam" id="PF16876"/>
    </source>
</evidence>
<dbReference type="GO" id="GO:0009062">
    <property type="term" value="P:fatty acid catabolic process"/>
    <property type="evidence" value="ECO:0007669"/>
    <property type="project" value="TreeGrafter"/>
</dbReference>
<dbReference type="KEGG" id="osn:115231039"/>
<dbReference type="GO" id="GO:0032869">
    <property type="term" value="P:cellular response to insulin stimulus"/>
    <property type="evidence" value="ECO:0007669"/>
    <property type="project" value="TreeGrafter"/>
</dbReference>
<feature type="compositionally biased region" description="Basic and acidic residues" evidence="1">
    <location>
        <begin position="1"/>
        <end position="14"/>
    </location>
</feature>
<evidence type="ECO:0000313" key="3">
    <source>
        <dbReference type="Proteomes" id="UP000515154"/>
    </source>
</evidence>
<dbReference type="PANTHER" id="PTHR12181:SF12">
    <property type="entry name" value="PHOSPHATIDATE PHOSPHATASE"/>
    <property type="match status" value="1"/>
</dbReference>
<proteinExistence type="predicted"/>
<gene>
    <name evidence="4" type="primary">LOC115231039</name>
</gene>
<dbReference type="Proteomes" id="UP000515154">
    <property type="component" value="Unplaced"/>
</dbReference>
<accession>A0A6P7TYX0</accession>
<dbReference type="GO" id="GO:0003713">
    <property type="term" value="F:transcription coactivator activity"/>
    <property type="evidence" value="ECO:0007669"/>
    <property type="project" value="TreeGrafter"/>
</dbReference>
<name>A0A6P7TYX0_9MOLL</name>
<evidence type="ECO:0000313" key="4">
    <source>
        <dbReference type="RefSeq" id="XP_029656993.2"/>
    </source>
</evidence>
<sequence length="289" mass="31055">MLKTNHFESMKDKEEDNESGRGPSLPQSPHSVEGAIGGPSLPQSPHSVEGVIGASAVNFFESEVKHLGDVSLSLCGGLTEPDGVTLKKFMQKVLTYDDLCESPSLINNPDLIIKIHDQFYNWQTAAPVILSMISFQKNLPSAIVESLAKDYMPKKVDKKKSIGSGVSSWFKWGRGTTVPITSPPPPPPPPLLQIPTGVSTAGTDFISTHSTYVTAAMTSSTTTTTSSVATKSSLLNTPLQSTSPIPSPPSSIKMTNSEEDLQEKQTSILRVTFQMGYLDHVLLLGIVCL</sequence>